<dbReference type="Proteomes" id="UP000319818">
    <property type="component" value="Unassembled WGS sequence"/>
</dbReference>
<evidence type="ECO:0000313" key="2">
    <source>
        <dbReference type="Proteomes" id="UP000319818"/>
    </source>
</evidence>
<proteinExistence type="predicted"/>
<name>A0A543FT08_9PSEU</name>
<sequence>MRPPLAAGSRSEKNDNESEMKIFPCSSSFAARSPSMASTGHFGWQAPQSMHSFALM</sequence>
<dbReference type="AlphaFoldDB" id="A0A543FT08"/>
<reference evidence="1 2" key="1">
    <citation type="submission" date="2019-06" db="EMBL/GenBank/DDBJ databases">
        <title>Sequencing the genomes of 1000 actinobacteria strains.</title>
        <authorList>
            <person name="Klenk H.-P."/>
        </authorList>
    </citation>
    <scope>NUCLEOTIDE SEQUENCE [LARGE SCALE GENOMIC DNA]</scope>
    <source>
        <strain evidence="1 2">DSM 45511</strain>
    </source>
</reference>
<gene>
    <name evidence="1" type="ORF">FB388_4165</name>
</gene>
<comment type="caution">
    <text evidence="1">The sequence shown here is derived from an EMBL/GenBank/DDBJ whole genome shotgun (WGS) entry which is preliminary data.</text>
</comment>
<accession>A0A543FT08</accession>
<protein>
    <submittedName>
        <fullName evidence="1">Uncharacterized protein</fullName>
    </submittedName>
</protein>
<dbReference type="EMBL" id="VFPH01000002">
    <property type="protein sequence ID" value="TQM36970.1"/>
    <property type="molecule type" value="Genomic_DNA"/>
</dbReference>
<evidence type="ECO:0000313" key="1">
    <source>
        <dbReference type="EMBL" id="TQM36970.1"/>
    </source>
</evidence>
<keyword evidence="2" id="KW-1185">Reference proteome</keyword>
<organism evidence="1 2">
    <name type="scientific">Pseudonocardia cypriaca</name>
    <dbReference type="NCBI Taxonomy" id="882449"/>
    <lineage>
        <taxon>Bacteria</taxon>
        <taxon>Bacillati</taxon>
        <taxon>Actinomycetota</taxon>
        <taxon>Actinomycetes</taxon>
        <taxon>Pseudonocardiales</taxon>
        <taxon>Pseudonocardiaceae</taxon>
        <taxon>Pseudonocardia</taxon>
    </lineage>
</organism>